<dbReference type="PANTHER" id="PTHR23050">
    <property type="entry name" value="CALCIUM BINDING PROTEIN"/>
    <property type="match status" value="1"/>
</dbReference>
<dbReference type="GO" id="GO:0005509">
    <property type="term" value="F:calcium ion binding"/>
    <property type="evidence" value="ECO:0007669"/>
    <property type="project" value="InterPro"/>
</dbReference>
<evidence type="ECO:0000313" key="4">
    <source>
        <dbReference type="Proteomes" id="UP000228380"/>
    </source>
</evidence>
<dbReference type="SMART" id="SM00054">
    <property type="entry name" value="EFh"/>
    <property type="match status" value="1"/>
</dbReference>
<dbReference type="AlphaFoldDB" id="A0A8B8J188"/>
<dbReference type="InterPro" id="IPR002048">
    <property type="entry name" value="EF_hand_dom"/>
</dbReference>
<sequence length="105" mass="12086">MHIAFQIATYLAIMAIKHTRSANGEMTVEDFKEWLKNFDKDKDGRISRDELRDAIRSKGGRFTTWKSSRGIRHADSNRNGFIDDAEIDNLVAFAQKHLGMKIVPY</sequence>
<evidence type="ECO:0000256" key="1">
    <source>
        <dbReference type="ARBA" id="ARBA00022737"/>
    </source>
</evidence>
<dbReference type="KEGG" id="pda:113462379"/>
<organism evidence="4 5">
    <name type="scientific">Phoenix dactylifera</name>
    <name type="common">Date palm</name>
    <dbReference type="NCBI Taxonomy" id="42345"/>
    <lineage>
        <taxon>Eukaryota</taxon>
        <taxon>Viridiplantae</taxon>
        <taxon>Streptophyta</taxon>
        <taxon>Embryophyta</taxon>
        <taxon>Tracheophyta</taxon>
        <taxon>Spermatophyta</taxon>
        <taxon>Magnoliopsida</taxon>
        <taxon>Liliopsida</taxon>
        <taxon>Arecaceae</taxon>
        <taxon>Coryphoideae</taxon>
        <taxon>Phoeniceae</taxon>
        <taxon>Phoenix</taxon>
    </lineage>
</organism>
<keyword evidence="2" id="KW-0106">Calcium</keyword>
<name>A0A8B8J188_PHODC</name>
<dbReference type="GeneID" id="113462379"/>
<dbReference type="InterPro" id="IPR018247">
    <property type="entry name" value="EF_Hand_1_Ca_BS"/>
</dbReference>
<dbReference type="SUPFAM" id="SSF47473">
    <property type="entry name" value="EF-hand"/>
    <property type="match status" value="1"/>
</dbReference>
<dbReference type="RefSeq" id="XP_026658309.2">
    <property type="nucleotide sequence ID" value="XM_026802508.2"/>
</dbReference>
<dbReference type="PROSITE" id="PS00018">
    <property type="entry name" value="EF_HAND_1"/>
    <property type="match status" value="2"/>
</dbReference>
<keyword evidence="1" id="KW-0677">Repeat</keyword>
<protein>
    <submittedName>
        <fullName evidence="5">Calmodulin-1-like</fullName>
    </submittedName>
</protein>
<reference evidence="4" key="1">
    <citation type="journal article" date="2019" name="Nat. Commun.">
        <title>Genome-wide association mapping of date palm fruit traits.</title>
        <authorList>
            <person name="Hazzouri K.M."/>
            <person name="Gros-Balthazard M."/>
            <person name="Flowers J.M."/>
            <person name="Copetti D."/>
            <person name="Lemansour A."/>
            <person name="Lebrun M."/>
            <person name="Masmoudi K."/>
            <person name="Ferrand S."/>
            <person name="Dhar M.I."/>
            <person name="Fresquez Z.A."/>
            <person name="Rosas U."/>
            <person name="Zhang J."/>
            <person name="Talag J."/>
            <person name="Lee S."/>
            <person name="Kudrna D."/>
            <person name="Powell R.F."/>
            <person name="Leitch I.J."/>
            <person name="Krueger R.R."/>
            <person name="Wing R.A."/>
            <person name="Amiri K.M.A."/>
            <person name="Purugganan M.D."/>
        </authorList>
    </citation>
    <scope>NUCLEOTIDE SEQUENCE [LARGE SCALE GENOMIC DNA]</scope>
    <source>
        <strain evidence="4">cv. Khalas</strain>
    </source>
</reference>
<dbReference type="Proteomes" id="UP000228380">
    <property type="component" value="Chromosome 9"/>
</dbReference>
<dbReference type="OrthoDB" id="26525at2759"/>
<dbReference type="PROSITE" id="PS50222">
    <property type="entry name" value="EF_HAND_2"/>
    <property type="match status" value="1"/>
</dbReference>
<evidence type="ECO:0000313" key="5">
    <source>
        <dbReference type="RefSeq" id="XP_026658309.2"/>
    </source>
</evidence>
<dbReference type="CDD" id="cd00051">
    <property type="entry name" value="EFh"/>
    <property type="match status" value="1"/>
</dbReference>
<evidence type="ECO:0000259" key="3">
    <source>
        <dbReference type="PROSITE" id="PS50222"/>
    </source>
</evidence>
<reference evidence="5" key="2">
    <citation type="submission" date="2025-08" db="UniProtKB">
        <authorList>
            <consortium name="RefSeq"/>
        </authorList>
    </citation>
    <scope>IDENTIFICATION</scope>
    <source>
        <tissue evidence="5">Young leaves</tissue>
    </source>
</reference>
<evidence type="ECO:0000256" key="2">
    <source>
        <dbReference type="ARBA" id="ARBA00022837"/>
    </source>
</evidence>
<dbReference type="InterPro" id="IPR011992">
    <property type="entry name" value="EF-hand-dom_pair"/>
</dbReference>
<gene>
    <name evidence="5" type="primary">LOC113462379</name>
</gene>
<keyword evidence="4" id="KW-1185">Reference proteome</keyword>
<feature type="domain" description="EF-hand" evidence="3">
    <location>
        <begin position="26"/>
        <end position="61"/>
    </location>
</feature>
<proteinExistence type="predicted"/>
<dbReference type="Gene3D" id="1.10.238.10">
    <property type="entry name" value="EF-hand"/>
    <property type="match status" value="1"/>
</dbReference>
<accession>A0A8B8J188</accession>
<dbReference type="Pfam" id="PF00036">
    <property type="entry name" value="EF-hand_1"/>
    <property type="match status" value="1"/>
</dbReference>
<dbReference type="InterPro" id="IPR050145">
    <property type="entry name" value="Centrin_CML-like"/>
</dbReference>